<dbReference type="InterPro" id="IPR037143">
    <property type="entry name" value="4-PPantetheinyl_Trfase_dom_sf"/>
</dbReference>
<dbReference type="Proteomes" id="UP000251993">
    <property type="component" value="Chromosome"/>
</dbReference>
<dbReference type="RefSeq" id="WP_114068739.1">
    <property type="nucleotide sequence ID" value="NZ_CP030850.1"/>
</dbReference>
<gene>
    <name evidence="3" type="ORF">DR864_20575</name>
</gene>
<dbReference type="KEGG" id="run:DR864_20575"/>
<dbReference type="GO" id="GO:0008897">
    <property type="term" value="F:holo-[acyl-carrier-protein] synthase activity"/>
    <property type="evidence" value="ECO:0007669"/>
    <property type="project" value="InterPro"/>
</dbReference>
<evidence type="ECO:0000256" key="1">
    <source>
        <dbReference type="ARBA" id="ARBA00022679"/>
    </source>
</evidence>
<keyword evidence="4" id="KW-1185">Reference proteome</keyword>
<evidence type="ECO:0000313" key="4">
    <source>
        <dbReference type="Proteomes" id="UP000251993"/>
    </source>
</evidence>
<name>A0A344TMV2_9BACT</name>
<dbReference type="GO" id="GO:0000287">
    <property type="term" value="F:magnesium ion binding"/>
    <property type="evidence" value="ECO:0007669"/>
    <property type="project" value="InterPro"/>
</dbReference>
<proteinExistence type="predicted"/>
<reference evidence="3 4" key="1">
    <citation type="submission" date="2018-07" db="EMBL/GenBank/DDBJ databases">
        <title>Genome sequencing of Runella.</title>
        <authorList>
            <person name="Baek M.-G."/>
            <person name="Yi H."/>
        </authorList>
    </citation>
    <scope>NUCLEOTIDE SEQUENCE [LARGE SCALE GENOMIC DNA]</scope>
    <source>
        <strain evidence="3 4">HYN0085</strain>
    </source>
</reference>
<dbReference type="AlphaFoldDB" id="A0A344TMV2"/>
<dbReference type="SUPFAM" id="SSF56214">
    <property type="entry name" value="4'-phosphopantetheinyl transferase"/>
    <property type="match status" value="1"/>
</dbReference>
<evidence type="ECO:0000259" key="2">
    <source>
        <dbReference type="Pfam" id="PF01648"/>
    </source>
</evidence>
<feature type="domain" description="4'-phosphopantetheinyl transferase" evidence="2">
    <location>
        <begin position="109"/>
        <end position="180"/>
    </location>
</feature>
<dbReference type="Pfam" id="PF01648">
    <property type="entry name" value="ACPS"/>
    <property type="match status" value="1"/>
</dbReference>
<organism evidence="3 4">
    <name type="scientific">Runella rosea</name>
    <dbReference type="NCBI Taxonomy" id="2259595"/>
    <lineage>
        <taxon>Bacteria</taxon>
        <taxon>Pseudomonadati</taxon>
        <taxon>Bacteroidota</taxon>
        <taxon>Cytophagia</taxon>
        <taxon>Cytophagales</taxon>
        <taxon>Spirosomataceae</taxon>
        <taxon>Runella</taxon>
    </lineage>
</organism>
<keyword evidence="1 3" id="KW-0808">Transferase</keyword>
<accession>A0A344TMV2</accession>
<dbReference type="OrthoDB" id="1190494at2"/>
<dbReference type="InterPro" id="IPR008278">
    <property type="entry name" value="4-PPantetheinyl_Trfase_dom"/>
</dbReference>
<dbReference type="EMBL" id="CP030850">
    <property type="protein sequence ID" value="AXE19973.1"/>
    <property type="molecule type" value="Genomic_DNA"/>
</dbReference>
<sequence>MPLVRQWTVFDDCEILVWEIAETPEVLLQNVVAEAEEWDEFKTISHPQKQLEWLTGRYVMQLLVESKGWPYEGMVKDEYGKPHLRHRIAEISITHTVKYVGVTLHPTKPLGIDMERMADKLARVAPKFLSENEKLEAQMELPKLVTYWCAKEALYKLDGVRRLNFKNHIFVEPYKENDSYLRGAITYPETQQQLHQLHRFWVEDFCGVVAI</sequence>
<dbReference type="Gene3D" id="3.90.470.20">
    <property type="entry name" value="4'-phosphopantetheinyl transferase domain"/>
    <property type="match status" value="2"/>
</dbReference>
<evidence type="ECO:0000313" key="3">
    <source>
        <dbReference type="EMBL" id="AXE19973.1"/>
    </source>
</evidence>
<protein>
    <submittedName>
        <fullName evidence="3">4-phosphopantetheinyl transferase</fullName>
    </submittedName>
</protein>